<keyword evidence="2" id="KW-1185">Reference proteome</keyword>
<dbReference type="EnsemblMetazoa" id="CJA27361.1">
    <property type="protein sequence ID" value="CJA27361.1"/>
    <property type="gene ID" value="WBGene00182933"/>
</dbReference>
<protein>
    <submittedName>
        <fullName evidence="1">Uncharacterized protein</fullName>
    </submittedName>
</protein>
<reference evidence="1" key="2">
    <citation type="submission" date="2022-06" db="UniProtKB">
        <authorList>
            <consortium name="EnsemblMetazoa"/>
        </authorList>
    </citation>
    <scope>IDENTIFICATION</scope>
    <source>
        <strain evidence="1">DF5081</strain>
    </source>
</reference>
<proteinExistence type="predicted"/>
<name>A0A8R1IDB1_CAEJA</name>
<organism evidence="1 2">
    <name type="scientific">Caenorhabditis japonica</name>
    <dbReference type="NCBI Taxonomy" id="281687"/>
    <lineage>
        <taxon>Eukaryota</taxon>
        <taxon>Metazoa</taxon>
        <taxon>Ecdysozoa</taxon>
        <taxon>Nematoda</taxon>
        <taxon>Chromadorea</taxon>
        <taxon>Rhabditida</taxon>
        <taxon>Rhabditina</taxon>
        <taxon>Rhabditomorpha</taxon>
        <taxon>Rhabditoidea</taxon>
        <taxon>Rhabditidae</taxon>
        <taxon>Peloderinae</taxon>
        <taxon>Caenorhabditis</taxon>
    </lineage>
</organism>
<reference evidence="2" key="1">
    <citation type="submission" date="2010-08" db="EMBL/GenBank/DDBJ databases">
        <authorList>
            <consortium name="Caenorhabditis japonica Sequencing Consortium"/>
            <person name="Wilson R.K."/>
        </authorList>
    </citation>
    <scope>NUCLEOTIDE SEQUENCE [LARGE SCALE GENOMIC DNA]</scope>
    <source>
        <strain evidence="2">DF5081</strain>
    </source>
</reference>
<evidence type="ECO:0000313" key="1">
    <source>
        <dbReference type="EnsemblMetazoa" id="CJA27361.1"/>
    </source>
</evidence>
<evidence type="ECO:0000313" key="2">
    <source>
        <dbReference type="Proteomes" id="UP000005237"/>
    </source>
</evidence>
<sequence length="88" mass="10179">MTKYSPWKPIQMVRTTGSLLKTVHLLHVQKPINSVAKPISLVSSMDYFESGFETDGFRKALKIFLKKAWDDLDVDYLRAVIDSYTKRL</sequence>
<dbReference type="AlphaFoldDB" id="A0A8R1IDB1"/>
<accession>A0A8R1IDB1</accession>
<dbReference type="Proteomes" id="UP000005237">
    <property type="component" value="Unassembled WGS sequence"/>
</dbReference>